<evidence type="ECO:0000256" key="1">
    <source>
        <dbReference type="ARBA" id="ARBA00010333"/>
    </source>
</evidence>
<evidence type="ECO:0000313" key="7">
    <source>
        <dbReference type="EMBL" id="BBC34248.1"/>
    </source>
</evidence>
<protein>
    <recommendedName>
        <fullName evidence="6">Solute-binding protein family 3/N-terminal domain-containing protein</fullName>
    </recommendedName>
</protein>
<organism evidence="7 8">
    <name type="scientific">Streptomyces graminofaciens</name>
    <dbReference type="NCBI Taxonomy" id="68212"/>
    <lineage>
        <taxon>Bacteria</taxon>
        <taxon>Bacillati</taxon>
        <taxon>Actinomycetota</taxon>
        <taxon>Actinomycetes</taxon>
        <taxon>Kitasatosporales</taxon>
        <taxon>Streptomycetaceae</taxon>
        <taxon>Streptomyces</taxon>
    </lineage>
</organism>
<evidence type="ECO:0000256" key="5">
    <source>
        <dbReference type="SAM" id="SignalP"/>
    </source>
</evidence>
<keyword evidence="2" id="KW-0813">Transport</keyword>
<keyword evidence="8" id="KW-1185">Reference proteome</keyword>
<reference evidence="7 8" key="1">
    <citation type="journal article" date="2010" name="ChemBioChem">
        <title>Cloning and characterization of the biosynthetic gene cluster of 16-membered macrolide antibiotic FD-891: involvement of a dual functional cytochrome P450 monooxygenase catalyzing epoxidation and hydroxylation.</title>
        <authorList>
            <person name="Kudo F."/>
            <person name="Motegi A."/>
            <person name="Mizoue K."/>
            <person name="Eguchi T."/>
        </authorList>
    </citation>
    <scope>NUCLEOTIDE SEQUENCE [LARGE SCALE GENOMIC DNA]</scope>
    <source>
        <strain evidence="7 8">A-8890</strain>
    </source>
</reference>
<evidence type="ECO:0000313" key="8">
    <source>
        <dbReference type="Proteomes" id="UP001321542"/>
    </source>
</evidence>
<feature type="domain" description="Solute-binding protein family 3/N-terminal" evidence="6">
    <location>
        <begin position="33"/>
        <end position="264"/>
    </location>
</feature>
<gene>
    <name evidence="7" type="ORF">SGFS_055420</name>
</gene>
<dbReference type="EMBL" id="AP018448">
    <property type="protein sequence ID" value="BBC34248.1"/>
    <property type="molecule type" value="Genomic_DNA"/>
</dbReference>
<reference evidence="7 8" key="2">
    <citation type="journal article" date="2023" name="ChemBioChem">
        <title>Acyltransferase Domain Exchange between Two Independent Type I Polyketide Synthases in the Same Producer Strain of Macrolide Antibiotics.</title>
        <authorList>
            <person name="Kudo F."/>
            <person name="Kishikawa K."/>
            <person name="Tsuboi K."/>
            <person name="Kido T."/>
            <person name="Usui T."/>
            <person name="Hashimoto J."/>
            <person name="Shin-Ya K."/>
            <person name="Miyanaga A."/>
            <person name="Eguchi T."/>
        </authorList>
    </citation>
    <scope>NUCLEOTIDE SEQUENCE [LARGE SCALE GENOMIC DNA]</scope>
    <source>
        <strain evidence="7 8">A-8890</strain>
    </source>
</reference>
<feature type="signal peptide" evidence="5">
    <location>
        <begin position="1"/>
        <end position="24"/>
    </location>
</feature>
<keyword evidence="3 5" id="KW-0732">Signal</keyword>
<evidence type="ECO:0000256" key="2">
    <source>
        <dbReference type="ARBA" id="ARBA00022448"/>
    </source>
</evidence>
<comment type="similarity">
    <text evidence="1">Belongs to the bacterial solute-binding protein 3 family.</text>
</comment>
<evidence type="ECO:0000259" key="6">
    <source>
        <dbReference type="SMART" id="SM00062"/>
    </source>
</evidence>
<dbReference type="SUPFAM" id="SSF53850">
    <property type="entry name" value="Periplasmic binding protein-like II"/>
    <property type="match status" value="1"/>
</dbReference>
<feature type="chain" id="PRO_5045272118" description="Solute-binding protein family 3/N-terminal domain-containing protein" evidence="5">
    <location>
        <begin position="25"/>
        <end position="294"/>
    </location>
</feature>
<dbReference type="RefSeq" id="WP_286254126.1">
    <property type="nucleotide sequence ID" value="NZ_AP018448.1"/>
</dbReference>
<dbReference type="Gene3D" id="3.40.190.10">
    <property type="entry name" value="Periplasmic binding protein-like II"/>
    <property type="match status" value="2"/>
</dbReference>
<accession>A0ABM8HLE0</accession>
<dbReference type="SMART" id="SM00062">
    <property type="entry name" value="PBPb"/>
    <property type="match status" value="1"/>
</dbReference>
<proteinExistence type="inferred from homology"/>
<dbReference type="InterPro" id="IPR001638">
    <property type="entry name" value="Solute-binding_3/MltF_N"/>
</dbReference>
<feature type="region of interest" description="Disordered" evidence="4">
    <location>
        <begin position="257"/>
        <end position="294"/>
    </location>
</feature>
<dbReference type="PANTHER" id="PTHR30085">
    <property type="entry name" value="AMINO ACID ABC TRANSPORTER PERMEASE"/>
    <property type="match status" value="1"/>
</dbReference>
<dbReference type="PROSITE" id="PS51257">
    <property type="entry name" value="PROKAR_LIPOPROTEIN"/>
    <property type="match status" value="1"/>
</dbReference>
<sequence>MAVRTVTMAAVVALLWPLATGCSSEESMFDDGKVHVGAKSDQPGTSSSPHDGVYEGFDITVAKELLASVKVTSPYFSGVLSKNRGPALRNGDLDLVAATYSITAQRMKPRDEGGEGLDFVGPYASTQQGILVREKDYGRYKDDSDLDGKLVCVWKGTTSAEELKKPAYDKIRLREEEDAKYCMKALLAKEVDAVSTDQLILYGFMEAEPGLRVVPGIKFGEPNDYGIAMAKGHRADCERLRDTLRTYVAGNDWERDFENNLPKVPKAERDEARPTADEIDALSCRDKPGNASVD</sequence>
<dbReference type="Pfam" id="PF00497">
    <property type="entry name" value="SBP_bac_3"/>
    <property type="match status" value="1"/>
</dbReference>
<dbReference type="InterPro" id="IPR051455">
    <property type="entry name" value="Bact_solute-bind_prot3"/>
</dbReference>
<dbReference type="PANTHER" id="PTHR30085:SF6">
    <property type="entry name" value="ABC TRANSPORTER GLUTAMINE-BINDING PROTEIN GLNH"/>
    <property type="match status" value="1"/>
</dbReference>
<dbReference type="Proteomes" id="UP001321542">
    <property type="component" value="Chromosome"/>
</dbReference>
<feature type="compositionally biased region" description="Basic and acidic residues" evidence="4">
    <location>
        <begin position="265"/>
        <end position="276"/>
    </location>
</feature>
<evidence type="ECO:0000256" key="4">
    <source>
        <dbReference type="SAM" id="MobiDB-lite"/>
    </source>
</evidence>
<evidence type="ECO:0000256" key="3">
    <source>
        <dbReference type="ARBA" id="ARBA00022729"/>
    </source>
</evidence>
<name>A0ABM8HLE0_9ACTN</name>